<evidence type="ECO:0000313" key="1">
    <source>
        <dbReference type="EMBL" id="JAH40338.1"/>
    </source>
</evidence>
<dbReference type="EMBL" id="GBXM01077336">
    <property type="protein sequence ID" value="JAH31241.1"/>
    <property type="molecule type" value="Transcribed_RNA"/>
</dbReference>
<organism evidence="1">
    <name type="scientific">Anguilla anguilla</name>
    <name type="common">European freshwater eel</name>
    <name type="synonym">Muraena anguilla</name>
    <dbReference type="NCBI Taxonomy" id="7936"/>
    <lineage>
        <taxon>Eukaryota</taxon>
        <taxon>Metazoa</taxon>
        <taxon>Chordata</taxon>
        <taxon>Craniata</taxon>
        <taxon>Vertebrata</taxon>
        <taxon>Euteleostomi</taxon>
        <taxon>Actinopterygii</taxon>
        <taxon>Neopterygii</taxon>
        <taxon>Teleostei</taxon>
        <taxon>Anguilliformes</taxon>
        <taxon>Anguillidae</taxon>
        <taxon>Anguilla</taxon>
    </lineage>
</organism>
<dbReference type="AlphaFoldDB" id="A0A0E9SIM5"/>
<dbReference type="EMBL" id="GBXM01068239">
    <property type="protein sequence ID" value="JAH40338.1"/>
    <property type="molecule type" value="Transcribed_RNA"/>
</dbReference>
<proteinExistence type="predicted"/>
<accession>A0A0E9SIM5</accession>
<name>A0A0E9SIM5_ANGAN</name>
<reference evidence="1" key="2">
    <citation type="journal article" date="2015" name="Fish Shellfish Immunol.">
        <title>Early steps in the European eel (Anguilla anguilla)-Vibrio vulnificus interaction in the gills: Role of the RtxA13 toxin.</title>
        <authorList>
            <person name="Callol A."/>
            <person name="Pajuelo D."/>
            <person name="Ebbesson L."/>
            <person name="Teles M."/>
            <person name="MacKenzie S."/>
            <person name="Amaro C."/>
        </authorList>
    </citation>
    <scope>NUCLEOTIDE SEQUENCE</scope>
</reference>
<reference evidence="1" key="1">
    <citation type="submission" date="2014-11" db="EMBL/GenBank/DDBJ databases">
        <authorList>
            <person name="Amaro Gonzalez C."/>
        </authorList>
    </citation>
    <scope>NUCLEOTIDE SEQUENCE</scope>
</reference>
<protein>
    <submittedName>
        <fullName evidence="1">Uncharacterized protein</fullName>
    </submittedName>
</protein>
<sequence>MLKTWSENFWQPMFFYISKNNIIIFI</sequence>